<gene>
    <name evidence="2" type="ORF">ABB30_10420</name>
</gene>
<dbReference type="InterPro" id="IPR036760">
    <property type="entry name" value="SspB-like_sf"/>
</dbReference>
<evidence type="ECO:0000256" key="1">
    <source>
        <dbReference type="SAM" id="MobiDB-lite"/>
    </source>
</evidence>
<dbReference type="AlphaFoldDB" id="A0A0R0D2B2"/>
<dbReference type="EMBL" id="LDJM01000025">
    <property type="protein sequence ID" value="KRG76207.1"/>
    <property type="molecule type" value="Genomic_DNA"/>
</dbReference>
<dbReference type="PANTHER" id="PTHR37486">
    <property type="entry name" value="STRINGENT STARVATION PROTEIN B"/>
    <property type="match status" value="1"/>
</dbReference>
<organism evidence="2 3">
    <name type="scientific">Stenotrophomonas ginsengisoli</name>
    <dbReference type="NCBI Taxonomy" id="336566"/>
    <lineage>
        <taxon>Bacteria</taxon>
        <taxon>Pseudomonadati</taxon>
        <taxon>Pseudomonadota</taxon>
        <taxon>Gammaproteobacteria</taxon>
        <taxon>Lysobacterales</taxon>
        <taxon>Lysobacteraceae</taxon>
        <taxon>Stenotrophomonas</taxon>
    </lineage>
</organism>
<dbReference type="GO" id="GO:0045732">
    <property type="term" value="P:positive regulation of protein catabolic process"/>
    <property type="evidence" value="ECO:0007669"/>
    <property type="project" value="TreeGrafter"/>
</dbReference>
<dbReference type="GO" id="GO:0005840">
    <property type="term" value="C:ribosome"/>
    <property type="evidence" value="ECO:0007669"/>
    <property type="project" value="TreeGrafter"/>
</dbReference>
<keyword evidence="3" id="KW-1185">Reference proteome</keyword>
<dbReference type="STRING" id="336566.ABB30_10420"/>
<dbReference type="SUPFAM" id="SSF101738">
    <property type="entry name" value="SspB-like"/>
    <property type="match status" value="1"/>
</dbReference>
<evidence type="ECO:0000313" key="3">
    <source>
        <dbReference type="Proteomes" id="UP000050956"/>
    </source>
</evidence>
<comment type="caution">
    <text evidence="2">The sequence shown here is derived from an EMBL/GenBank/DDBJ whole genome shotgun (WGS) entry which is preliminary data.</text>
</comment>
<dbReference type="PANTHER" id="PTHR37486:SF1">
    <property type="entry name" value="STRINGENT STARVATION PROTEIN B"/>
    <property type="match status" value="1"/>
</dbReference>
<dbReference type="NCBIfam" id="NF008764">
    <property type="entry name" value="PRK11798.1-4"/>
    <property type="match status" value="1"/>
</dbReference>
<protein>
    <submittedName>
        <fullName evidence="2">Peptidase</fullName>
    </submittedName>
</protein>
<sequence length="169" mass="18151">MSEGNFRMSSHRPYLLRALVEWINDNDMTPHLLVDATLAGVLVPPSAVHDGRVILNIAERAVAQLHMDNHEVSFSARFGGVSQPVRVPIAAVLAVYARENGQGMALPDDLPGTAELEDDEILLDDPDLVPAGGPQLAAVPSVARADDEGDDEPPPPSEPGKRPFLRVVK</sequence>
<evidence type="ECO:0000313" key="2">
    <source>
        <dbReference type="EMBL" id="KRG76207.1"/>
    </source>
</evidence>
<name>A0A0R0D2B2_9GAMM</name>
<dbReference type="Gene3D" id="2.30.30.220">
    <property type="entry name" value="SspB-like"/>
    <property type="match status" value="1"/>
</dbReference>
<dbReference type="NCBIfam" id="NF008769">
    <property type="entry name" value="PRK11798.2-5"/>
    <property type="match status" value="1"/>
</dbReference>
<dbReference type="GO" id="GO:0005829">
    <property type="term" value="C:cytosol"/>
    <property type="evidence" value="ECO:0007669"/>
    <property type="project" value="TreeGrafter"/>
</dbReference>
<dbReference type="InterPro" id="IPR007481">
    <property type="entry name" value="SspB"/>
</dbReference>
<reference evidence="2 3" key="1">
    <citation type="submission" date="2015-05" db="EMBL/GenBank/DDBJ databases">
        <title>Genome sequencing and analysis of members of genus Stenotrophomonas.</title>
        <authorList>
            <person name="Patil P.P."/>
            <person name="Midha S."/>
            <person name="Patil P.B."/>
        </authorList>
    </citation>
    <scope>NUCLEOTIDE SEQUENCE [LARGE SCALE GENOMIC DNA]</scope>
    <source>
        <strain evidence="2 3">DSM 24757</strain>
    </source>
</reference>
<accession>A0A0R0D2B2</accession>
<dbReference type="OrthoDB" id="9797358at2"/>
<dbReference type="PATRIC" id="fig|336566.3.peg.1503"/>
<dbReference type="RefSeq" id="WP_057638231.1">
    <property type="nucleotide sequence ID" value="NZ_LDJM01000025.1"/>
</dbReference>
<feature type="region of interest" description="Disordered" evidence="1">
    <location>
        <begin position="124"/>
        <end position="169"/>
    </location>
</feature>
<dbReference type="Proteomes" id="UP000050956">
    <property type="component" value="Unassembled WGS sequence"/>
</dbReference>
<dbReference type="Pfam" id="PF04386">
    <property type="entry name" value="SspB"/>
    <property type="match status" value="1"/>
</dbReference>
<dbReference type="PIRSF" id="PIRSF005276">
    <property type="entry name" value="SspB"/>
    <property type="match status" value="1"/>
</dbReference>
<proteinExistence type="predicted"/>